<evidence type="ECO:0008006" key="3">
    <source>
        <dbReference type="Google" id="ProtNLM"/>
    </source>
</evidence>
<evidence type="ECO:0000313" key="2">
    <source>
        <dbReference type="Proteomes" id="UP000199651"/>
    </source>
</evidence>
<gene>
    <name evidence="1" type="ORF">SAMN05192558_101658</name>
</gene>
<reference evidence="2" key="1">
    <citation type="submission" date="2016-10" db="EMBL/GenBank/DDBJ databases">
        <authorList>
            <person name="Varghese N."/>
            <person name="Submissions S."/>
        </authorList>
    </citation>
    <scope>NUCLEOTIDE SEQUENCE [LARGE SCALE GENOMIC DNA]</scope>
    <source>
        <strain evidence="2">IBRC-M 10655</strain>
    </source>
</reference>
<dbReference type="EMBL" id="FNJB01000001">
    <property type="protein sequence ID" value="SDO01809.1"/>
    <property type="molecule type" value="Genomic_DNA"/>
</dbReference>
<protein>
    <recommendedName>
        <fullName evidence="3">DUF4352 domain-containing protein</fullName>
    </recommendedName>
</protein>
<dbReference type="Proteomes" id="UP000199651">
    <property type="component" value="Unassembled WGS sequence"/>
</dbReference>
<dbReference type="AlphaFoldDB" id="A0A1H0G4Z4"/>
<proteinExistence type="predicted"/>
<keyword evidence="2" id="KW-1185">Reference proteome</keyword>
<accession>A0A1H0G4Z4</accession>
<organism evidence="1 2">
    <name type="scientific">Actinokineospora alba</name>
    <dbReference type="NCBI Taxonomy" id="504798"/>
    <lineage>
        <taxon>Bacteria</taxon>
        <taxon>Bacillati</taxon>
        <taxon>Actinomycetota</taxon>
        <taxon>Actinomycetes</taxon>
        <taxon>Pseudonocardiales</taxon>
        <taxon>Pseudonocardiaceae</taxon>
        <taxon>Actinokineospora</taxon>
    </lineage>
</organism>
<dbReference type="STRING" id="504798.SAMN05421871_103213"/>
<evidence type="ECO:0000313" key="1">
    <source>
        <dbReference type="EMBL" id="SDO01809.1"/>
    </source>
</evidence>
<name>A0A1H0G4Z4_9PSEU</name>
<sequence>MESALPVTRRTGIADIHPIGPSVPQNAAVRIRLALIACPLLIAGCTTTVAGTAAPAPPRPLKSSIIAVDVGDWVDTGQGLRFVVEKIEVDPKCTAEKPLPLGRNRHLVVLTVAVETGAGFVKRSDTPVWDTFLTYGPYGFDTLISSAGPRCFPQEQSIHWSDPKPNGRYRGKVVVETYSTEGLVVHKDWKWAYPG</sequence>